<dbReference type="Proteomes" id="UP000199444">
    <property type="component" value="Unassembled WGS sequence"/>
</dbReference>
<gene>
    <name evidence="1" type="ORF">SAMN05216231_1699</name>
</gene>
<name>A0A1H1BCC8_9BACI</name>
<protein>
    <submittedName>
        <fullName evidence="1">Uncharacterized protein</fullName>
    </submittedName>
</protein>
<sequence>MWMGPEFLLKIQIMNKKVILIESTWFMGVIFFIYKDKIIVNQFVVIEGSTKAISLLEPLIDKPIFLRLRMKSLKLG</sequence>
<evidence type="ECO:0000313" key="1">
    <source>
        <dbReference type="EMBL" id="SDQ49595.1"/>
    </source>
</evidence>
<accession>A0A1H1BCC8</accession>
<proteinExistence type="predicted"/>
<keyword evidence="2" id="KW-1185">Reference proteome</keyword>
<dbReference type="EMBL" id="FNKD01000002">
    <property type="protein sequence ID" value="SDQ49595.1"/>
    <property type="molecule type" value="Genomic_DNA"/>
</dbReference>
<evidence type="ECO:0000313" key="2">
    <source>
        <dbReference type="Proteomes" id="UP000199444"/>
    </source>
</evidence>
<organism evidence="1 2">
    <name type="scientific">Virgibacillus salinus</name>
    <dbReference type="NCBI Taxonomy" id="553311"/>
    <lineage>
        <taxon>Bacteria</taxon>
        <taxon>Bacillati</taxon>
        <taxon>Bacillota</taxon>
        <taxon>Bacilli</taxon>
        <taxon>Bacillales</taxon>
        <taxon>Bacillaceae</taxon>
        <taxon>Virgibacillus</taxon>
    </lineage>
</organism>
<dbReference type="STRING" id="553311.SAMN05216231_1699"/>
<dbReference type="AlphaFoldDB" id="A0A1H1BCC8"/>
<reference evidence="1 2" key="1">
    <citation type="submission" date="2016-10" db="EMBL/GenBank/DDBJ databases">
        <authorList>
            <person name="de Groot N.N."/>
        </authorList>
    </citation>
    <scope>NUCLEOTIDE SEQUENCE [LARGE SCALE GENOMIC DNA]</scope>
    <source>
        <strain evidence="1 2">CGMCC 1.10449</strain>
    </source>
</reference>